<evidence type="ECO:0000256" key="8">
    <source>
        <dbReference type="SAM" id="Coils"/>
    </source>
</evidence>
<evidence type="ECO:0000256" key="9">
    <source>
        <dbReference type="SAM" id="Phobius"/>
    </source>
</evidence>
<proteinExistence type="inferred from homology"/>
<dbReference type="InterPro" id="IPR002490">
    <property type="entry name" value="V-ATPase_116kDa_su"/>
</dbReference>
<dbReference type="OrthoDB" id="9803814at2"/>
<dbReference type="GO" id="GO:0051117">
    <property type="term" value="F:ATPase binding"/>
    <property type="evidence" value="ECO:0007669"/>
    <property type="project" value="TreeGrafter"/>
</dbReference>
<reference evidence="11" key="1">
    <citation type="submission" date="2018-02" db="EMBL/GenBank/DDBJ databases">
        <authorList>
            <person name="Holder M.E."/>
            <person name="Ajami N.J."/>
            <person name="Petrosino J.F."/>
        </authorList>
    </citation>
    <scope>NUCLEOTIDE SEQUENCE [LARGE SCALE GENOMIC DNA]</scope>
    <source>
        <strain evidence="11">CCUG 47711</strain>
    </source>
</reference>
<feature type="transmembrane region" description="Helical" evidence="9">
    <location>
        <begin position="523"/>
        <end position="545"/>
    </location>
</feature>
<evidence type="ECO:0000256" key="4">
    <source>
        <dbReference type="ARBA" id="ARBA00022692"/>
    </source>
</evidence>
<evidence type="ECO:0000256" key="7">
    <source>
        <dbReference type="ARBA" id="ARBA00023136"/>
    </source>
</evidence>
<dbReference type="GO" id="GO:0033179">
    <property type="term" value="C:proton-transporting V-type ATPase, V0 domain"/>
    <property type="evidence" value="ECO:0007669"/>
    <property type="project" value="InterPro"/>
</dbReference>
<comment type="subcellular location">
    <subcellularLocation>
        <location evidence="1">Membrane</location>
        <topology evidence="1">Multi-pass membrane protein</topology>
    </subcellularLocation>
</comment>
<dbReference type="PANTHER" id="PTHR11629:SF63">
    <property type="entry name" value="V-TYPE PROTON ATPASE SUBUNIT A"/>
    <property type="match status" value="1"/>
</dbReference>
<dbReference type="Pfam" id="PF01496">
    <property type="entry name" value="V_ATPase_I"/>
    <property type="match status" value="2"/>
</dbReference>
<organism evidence="10 11">
    <name type="scientific">Fastidiosipila sanguinis</name>
    <dbReference type="NCBI Taxonomy" id="236753"/>
    <lineage>
        <taxon>Bacteria</taxon>
        <taxon>Bacillati</taxon>
        <taxon>Bacillota</taxon>
        <taxon>Clostridia</taxon>
        <taxon>Eubacteriales</taxon>
        <taxon>Oscillospiraceae</taxon>
        <taxon>Fastidiosipila</taxon>
    </lineage>
</organism>
<evidence type="ECO:0000313" key="11">
    <source>
        <dbReference type="Proteomes" id="UP000237947"/>
    </source>
</evidence>
<accession>A0A2S0KLK9</accession>
<dbReference type="GO" id="GO:0016471">
    <property type="term" value="C:vacuolar proton-transporting V-type ATPase complex"/>
    <property type="evidence" value="ECO:0007669"/>
    <property type="project" value="TreeGrafter"/>
</dbReference>
<evidence type="ECO:0000256" key="1">
    <source>
        <dbReference type="ARBA" id="ARBA00004141"/>
    </source>
</evidence>
<dbReference type="GO" id="GO:0007035">
    <property type="term" value="P:vacuolar acidification"/>
    <property type="evidence" value="ECO:0007669"/>
    <property type="project" value="TreeGrafter"/>
</dbReference>
<feature type="transmembrane region" description="Helical" evidence="9">
    <location>
        <begin position="557"/>
        <end position="574"/>
    </location>
</feature>
<keyword evidence="7 9" id="KW-0472">Membrane</keyword>
<evidence type="ECO:0000256" key="6">
    <source>
        <dbReference type="ARBA" id="ARBA00023065"/>
    </source>
</evidence>
<protein>
    <submittedName>
        <fullName evidence="10">Uncharacterized protein</fullName>
    </submittedName>
</protein>
<comment type="similarity">
    <text evidence="2">Belongs to the V-ATPase 116 kDa subunit family.</text>
</comment>
<feature type="coiled-coil region" evidence="8">
    <location>
        <begin position="297"/>
        <end position="331"/>
    </location>
</feature>
<dbReference type="KEGG" id="fsa:C5Q98_01040"/>
<dbReference type="RefSeq" id="WP_106011890.1">
    <property type="nucleotide sequence ID" value="NZ_CP027226.1"/>
</dbReference>
<dbReference type="EMBL" id="CP027226">
    <property type="protein sequence ID" value="AVM41904.1"/>
    <property type="molecule type" value="Genomic_DNA"/>
</dbReference>
<dbReference type="PANTHER" id="PTHR11629">
    <property type="entry name" value="VACUOLAR PROTON ATPASES"/>
    <property type="match status" value="1"/>
</dbReference>
<keyword evidence="4 9" id="KW-0812">Transmembrane</keyword>
<evidence type="ECO:0000256" key="5">
    <source>
        <dbReference type="ARBA" id="ARBA00022989"/>
    </source>
</evidence>
<keyword evidence="5 9" id="KW-1133">Transmembrane helix</keyword>
<keyword evidence="3" id="KW-0813">Transport</keyword>
<feature type="transmembrane region" description="Helical" evidence="9">
    <location>
        <begin position="658"/>
        <end position="678"/>
    </location>
</feature>
<dbReference type="AlphaFoldDB" id="A0A2S0KLK9"/>
<keyword evidence="8" id="KW-0175">Coiled coil</keyword>
<feature type="transmembrane region" description="Helical" evidence="9">
    <location>
        <begin position="476"/>
        <end position="497"/>
    </location>
</feature>
<keyword evidence="11" id="KW-1185">Reference proteome</keyword>
<gene>
    <name evidence="10" type="ORF">C5Q98_01040</name>
</gene>
<name>A0A2S0KLK9_9FIRM</name>
<dbReference type="Proteomes" id="UP000237947">
    <property type="component" value="Chromosome"/>
</dbReference>
<feature type="transmembrane region" description="Helical" evidence="9">
    <location>
        <begin position="630"/>
        <end position="652"/>
    </location>
</feature>
<evidence type="ECO:0000313" key="10">
    <source>
        <dbReference type="EMBL" id="AVM41904.1"/>
    </source>
</evidence>
<evidence type="ECO:0000256" key="3">
    <source>
        <dbReference type="ARBA" id="ARBA00022448"/>
    </source>
</evidence>
<dbReference type="GO" id="GO:0046961">
    <property type="term" value="F:proton-transporting ATPase activity, rotational mechanism"/>
    <property type="evidence" value="ECO:0007669"/>
    <property type="project" value="InterPro"/>
</dbReference>
<feature type="coiled-coil region" evidence="8">
    <location>
        <begin position="215"/>
        <end position="249"/>
    </location>
</feature>
<keyword evidence="6" id="KW-0406">Ion transport</keyword>
<evidence type="ECO:0000256" key="2">
    <source>
        <dbReference type="ARBA" id="ARBA00009904"/>
    </source>
</evidence>
<feature type="transmembrane region" description="Helical" evidence="9">
    <location>
        <begin position="580"/>
        <end position="596"/>
    </location>
</feature>
<feature type="transmembrane region" description="Helical" evidence="9">
    <location>
        <begin position="432"/>
        <end position="464"/>
    </location>
</feature>
<sequence length="748" mass="84662">MSVARMSRVSIVGLKDDLLDVLSHLTKLGVLQIEVDESVQEEFARINALKLDEKIKNLSSLSFYREIADELEVHDLISTDNLENVSAEDAAKAEIENKEEAEQVNEYFFGRMFEFAEADKIIHAEIPASDKLESFKSNKTKFNPEVESQNLSRLLSAYVELLEELIPVAKKKAEVKKDLFTTKRKLSKAEYFAVVDKQEDIMRRAQVFLADMQRVADRKEKIRDIEEHNQELQARIQAINTELSDINSDLEKDESLTVLIGKQKENSAENNSISKDDLKAEPEISLVDKINLLVEERKNSEASISENQEDIKKLDDQIEEIDAKLNSTSAEYDEYEVIHDFYEVQLKKLRAIEKCEYTDYLFTINSYSPTALSTNLKEELESNYQIFVDIQDVETDEDYPILLQNNKFARSFQSLVDMYALPKPGYDIDPTFWASVFYVILFGMMLGDVGYGALMAIMCAIGLFKFKVEGNTKKTMGMLMLSGIVSIPFGFLFGGFFGDLLPTITNNAVEFKPLLFNPMEEPIAMLILSMGVGVIHLFAGMAIDIYIKTKRGDWKTGFFKVAPWYLIVVGLILWVTNISVGKYLALTGLIVLLLLGDQSTKNPFKRIFSGIASLTDITSWLSDILSYSRILALGLSTSVIAMVVNILAMLIGYKGITAILFVVILIFGHVLDLALSGLSSYVHTIRLQYVEFFGKFYEGGGRPFEPLDYASKFTKINEIEEEQDKIKNGEFAKMHAEFHPVSKELEEA</sequence>